<sequence>ICIGDSSAAVAKEKTTSADEVVVATDPPVTPTNTEPCLDLTLGIGLDK</sequence>
<dbReference type="Gramene" id="A06p33740.2_BraZ1">
    <property type="protein sequence ID" value="A06p33740.2_BraZ1.CDS.1"/>
    <property type="gene ID" value="A06g33740.2_BraZ1"/>
</dbReference>
<feature type="non-terminal residue" evidence="1">
    <location>
        <position position="48"/>
    </location>
</feature>
<evidence type="ECO:0000313" key="1">
    <source>
        <dbReference type="EMBL" id="CAG7871134.1"/>
    </source>
</evidence>
<protein>
    <submittedName>
        <fullName evidence="1">Uncharacterized protein</fullName>
    </submittedName>
</protein>
<evidence type="ECO:0000313" key="2">
    <source>
        <dbReference type="Proteomes" id="UP000694005"/>
    </source>
</evidence>
<dbReference type="Proteomes" id="UP000694005">
    <property type="component" value="Chromosome A06"/>
</dbReference>
<accession>A0A8D9DBG7</accession>
<name>A0A8D9DBG7_BRACM</name>
<feature type="non-terminal residue" evidence="1">
    <location>
        <position position="1"/>
    </location>
</feature>
<proteinExistence type="predicted"/>
<gene>
    <name evidence="1" type="ORF">BRAPAZ1V2_A06P33740.2</name>
</gene>
<dbReference type="AlphaFoldDB" id="A0A8D9DBG7"/>
<dbReference type="EMBL" id="LS974622">
    <property type="protein sequence ID" value="CAG7871134.1"/>
    <property type="molecule type" value="Genomic_DNA"/>
</dbReference>
<organism evidence="1 2">
    <name type="scientific">Brassica campestris</name>
    <name type="common">Field mustard</name>
    <dbReference type="NCBI Taxonomy" id="3711"/>
    <lineage>
        <taxon>Eukaryota</taxon>
        <taxon>Viridiplantae</taxon>
        <taxon>Streptophyta</taxon>
        <taxon>Embryophyta</taxon>
        <taxon>Tracheophyta</taxon>
        <taxon>Spermatophyta</taxon>
        <taxon>Magnoliopsida</taxon>
        <taxon>eudicotyledons</taxon>
        <taxon>Gunneridae</taxon>
        <taxon>Pentapetalae</taxon>
        <taxon>rosids</taxon>
        <taxon>malvids</taxon>
        <taxon>Brassicales</taxon>
        <taxon>Brassicaceae</taxon>
        <taxon>Brassiceae</taxon>
        <taxon>Brassica</taxon>
    </lineage>
</organism>
<reference evidence="1 2" key="1">
    <citation type="submission" date="2021-07" db="EMBL/GenBank/DDBJ databases">
        <authorList>
            <consortium name="Genoscope - CEA"/>
            <person name="William W."/>
        </authorList>
    </citation>
    <scope>NUCLEOTIDE SEQUENCE [LARGE SCALE GENOMIC DNA]</scope>
</reference>